<sequence length="387" mass="42136">MRKLFLSVFLLGSILLSVQAQMEIPFWREGAHMFVYVKMEDGKNHTFLFDTGASYNMVSKDLANGLGLTFGKSVPIKSFGGMQTGYYTSVDKMELGGEALEKEHFVILDSFGAGHMAYSGVIGTNFFRNKVLTIDNVKEVITIGDGSIPFDSSALNLPLDFYGGVPGVEVSIHAGEGKQVSGKMFMDTGADAAMLFLPHAEQKYQLSRCFEKSISSRVKSPGGDFITTTGRLQSIRLGGLAIHHVPVRVMSFSKELPQASSYYLGMIGNKLLEKFNITFNGPAKTVTLEPISNYALEEPIVIDPSGFSFMTNVKMEFVVSNVQENGAAFKAGMQAGDVIVSIDDIPSADYSVPEFLSLISSVGSPLSFSIRRGEELLSLNFVPEDIL</sequence>
<comment type="caution">
    <text evidence="3">The sequence shown here is derived from an EMBL/GenBank/DDBJ whole genome shotgun (WGS) entry which is preliminary data.</text>
</comment>
<dbReference type="Proteomes" id="UP000605676">
    <property type="component" value="Unassembled WGS sequence"/>
</dbReference>
<dbReference type="EMBL" id="JAENRR010000001">
    <property type="protein sequence ID" value="MBK3515841.1"/>
    <property type="molecule type" value="Genomic_DNA"/>
</dbReference>
<dbReference type="PROSITE" id="PS50106">
    <property type="entry name" value="PDZ"/>
    <property type="match status" value="1"/>
</dbReference>
<evidence type="ECO:0000259" key="2">
    <source>
        <dbReference type="PROSITE" id="PS50106"/>
    </source>
</evidence>
<dbReference type="Gene3D" id="2.40.70.10">
    <property type="entry name" value="Acid Proteases"/>
    <property type="match status" value="2"/>
</dbReference>
<dbReference type="InterPro" id="IPR034122">
    <property type="entry name" value="Retropepsin-like_bacterial"/>
</dbReference>
<organism evidence="3 4">
    <name type="scientific">Carboxylicivirga marina</name>
    <dbReference type="NCBI Taxonomy" id="2800988"/>
    <lineage>
        <taxon>Bacteria</taxon>
        <taxon>Pseudomonadati</taxon>
        <taxon>Bacteroidota</taxon>
        <taxon>Bacteroidia</taxon>
        <taxon>Marinilabiliales</taxon>
        <taxon>Marinilabiliaceae</taxon>
        <taxon>Carboxylicivirga</taxon>
    </lineage>
</organism>
<protein>
    <submittedName>
        <fullName evidence="3">Aspartyl protease family protein</fullName>
    </submittedName>
</protein>
<dbReference type="InterPro" id="IPR041489">
    <property type="entry name" value="PDZ_6"/>
</dbReference>
<evidence type="ECO:0000256" key="1">
    <source>
        <dbReference type="SAM" id="SignalP"/>
    </source>
</evidence>
<dbReference type="SUPFAM" id="SSF50630">
    <property type="entry name" value="Acid proteases"/>
    <property type="match status" value="1"/>
</dbReference>
<dbReference type="InterPro" id="IPR001478">
    <property type="entry name" value="PDZ"/>
</dbReference>
<keyword evidence="4" id="KW-1185">Reference proteome</keyword>
<dbReference type="SMART" id="SM00228">
    <property type="entry name" value="PDZ"/>
    <property type="match status" value="1"/>
</dbReference>
<keyword evidence="3" id="KW-0378">Hydrolase</keyword>
<reference evidence="3 4" key="1">
    <citation type="submission" date="2021-01" db="EMBL/GenBank/DDBJ databases">
        <title>Carboxyliciviraga sp.nov., isolated from coastal sediments.</title>
        <authorList>
            <person name="Lu D."/>
            <person name="Zhang T."/>
        </authorList>
    </citation>
    <scope>NUCLEOTIDE SEQUENCE [LARGE SCALE GENOMIC DNA]</scope>
    <source>
        <strain evidence="3 4">N1Y132</strain>
    </source>
</reference>
<accession>A0ABS1HDU1</accession>
<dbReference type="Gene3D" id="2.30.42.10">
    <property type="match status" value="1"/>
</dbReference>
<dbReference type="InterPro" id="IPR021109">
    <property type="entry name" value="Peptidase_aspartic_dom_sf"/>
</dbReference>
<dbReference type="Pfam" id="PF17820">
    <property type="entry name" value="PDZ_6"/>
    <property type="match status" value="1"/>
</dbReference>
<dbReference type="Pfam" id="PF13650">
    <property type="entry name" value="Asp_protease_2"/>
    <property type="match status" value="2"/>
</dbReference>
<dbReference type="CDD" id="cd05483">
    <property type="entry name" value="retropepsin_like_bacteria"/>
    <property type="match status" value="1"/>
</dbReference>
<feature type="chain" id="PRO_5046227274" evidence="1">
    <location>
        <begin position="23"/>
        <end position="387"/>
    </location>
</feature>
<keyword evidence="3" id="KW-0645">Protease</keyword>
<name>A0ABS1HDU1_9BACT</name>
<evidence type="ECO:0000313" key="4">
    <source>
        <dbReference type="Proteomes" id="UP000605676"/>
    </source>
</evidence>
<dbReference type="InterPro" id="IPR036034">
    <property type="entry name" value="PDZ_sf"/>
</dbReference>
<dbReference type="GO" id="GO:0006508">
    <property type="term" value="P:proteolysis"/>
    <property type="evidence" value="ECO:0007669"/>
    <property type="project" value="UniProtKB-KW"/>
</dbReference>
<dbReference type="GO" id="GO:0008233">
    <property type="term" value="F:peptidase activity"/>
    <property type="evidence" value="ECO:0007669"/>
    <property type="project" value="UniProtKB-KW"/>
</dbReference>
<feature type="signal peptide" evidence="1">
    <location>
        <begin position="1"/>
        <end position="22"/>
    </location>
</feature>
<keyword evidence="1" id="KW-0732">Signal</keyword>
<feature type="domain" description="PDZ" evidence="2">
    <location>
        <begin position="285"/>
        <end position="374"/>
    </location>
</feature>
<evidence type="ECO:0000313" key="3">
    <source>
        <dbReference type="EMBL" id="MBK3515841.1"/>
    </source>
</evidence>
<proteinExistence type="predicted"/>
<dbReference type="SUPFAM" id="SSF50156">
    <property type="entry name" value="PDZ domain-like"/>
    <property type="match status" value="1"/>
</dbReference>
<dbReference type="RefSeq" id="WP_200463068.1">
    <property type="nucleotide sequence ID" value="NZ_JAENRR010000001.1"/>
</dbReference>
<gene>
    <name evidence="3" type="ORF">JIV24_00715</name>
</gene>